<name>A0A0F8ZWB5_9ZZZZ</name>
<dbReference type="EMBL" id="LAZR01061113">
    <property type="protein sequence ID" value="KKK64241.1"/>
    <property type="molecule type" value="Genomic_DNA"/>
</dbReference>
<organism evidence="2">
    <name type="scientific">marine sediment metagenome</name>
    <dbReference type="NCBI Taxonomy" id="412755"/>
    <lineage>
        <taxon>unclassified sequences</taxon>
        <taxon>metagenomes</taxon>
        <taxon>ecological metagenomes</taxon>
    </lineage>
</organism>
<reference evidence="2" key="1">
    <citation type="journal article" date="2015" name="Nature">
        <title>Complex archaea that bridge the gap between prokaryotes and eukaryotes.</title>
        <authorList>
            <person name="Spang A."/>
            <person name="Saw J.H."/>
            <person name="Jorgensen S.L."/>
            <person name="Zaremba-Niedzwiedzka K."/>
            <person name="Martijn J."/>
            <person name="Lind A.E."/>
            <person name="van Eijk R."/>
            <person name="Schleper C."/>
            <person name="Guy L."/>
            <person name="Ettema T.J."/>
        </authorList>
    </citation>
    <scope>NUCLEOTIDE SEQUENCE</scope>
</reference>
<feature type="region of interest" description="Disordered" evidence="1">
    <location>
        <begin position="256"/>
        <end position="295"/>
    </location>
</feature>
<sequence length="295" mass="33023">DTSITFMMELINQWAQLLFGISDFAAGTESKVDTDAPAKKVEIIVAQGNVRMNNIIKRKNKTIKDILRRWFLLYQANMPPNKYTRIVGESSENPFKFEAINLEDFALKSIPDFELTGNILNSNKTLEANKRIAIYQLLVQNAFYNPNTQPGLQNLHQLTKWLIDGLEETGLSSFLPEPPGENIQTPEEENARFLQGDQGEPTQGEDHRHHIKVHNTLIIDPTIPDNIKRNVAQHIQQTIQMAKDELTQQIVLQQQGIQPGQQQPGQQGGQPQGGQPNVVNQRAIPGQGQAPAGVV</sequence>
<evidence type="ECO:0000313" key="2">
    <source>
        <dbReference type="EMBL" id="KKK64241.1"/>
    </source>
</evidence>
<accession>A0A0F8ZWB5</accession>
<dbReference type="AlphaFoldDB" id="A0A0F8ZWB5"/>
<proteinExistence type="predicted"/>
<evidence type="ECO:0000256" key="1">
    <source>
        <dbReference type="SAM" id="MobiDB-lite"/>
    </source>
</evidence>
<gene>
    <name evidence="2" type="ORF">LCGC14_2986220</name>
</gene>
<comment type="caution">
    <text evidence="2">The sequence shown here is derived from an EMBL/GenBank/DDBJ whole genome shotgun (WGS) entry which is preliminary data.</text>
</comment>
<feature type="non-terminal residue" evidence="2">
    <location>
        <position position="1"/>
    </location>
</feature>
<feature type="compositionally biased region" description="Low complexity" evidence="1">
    <location>
        <begin position="256"/>
        <end position="265"/>
    </location>
</feature>
<protein>
    <submittedName>
        <fullName evidence="2">Uncharacterized protein</fullName>
    </submittedName>
</protein>